<name>A0A1F6CAB9_HANXR</name>
<dbReference type="InterPro" id="IPR022337">
    <property type="entry name" value="Inositol_monophosphatase_SuhB"/>
</dbReference>
<protein>
    <recommendedName>
        <fullName evidence="8">Inositol-1-monophosphatase</fullName>
        <ecNumber evidence="8">3.1.3.25</ecNumber>
    </recommendedName>
</protein>
<dbReference type="InterPro" id="IPR033942">
    <property type="entry name" value="IMPase"/>
</dbReference>
<organism evidence="9 10">
    <name type="scientific">Handelsmanbacteria sp. (strain RIFCSPLOWO2_12_FULL_64_10)</name>
    <dbReference type="NCBI Taxonomy" id="1817868"/>
    <lineage>
        <taxon>Bacteria</taxon>
        <taxon>Candidatus Handelsmaniibacteriota</taxon>
    </lineage>
</organism>
<keyword evidence="4 7" id="KW-0479">Metal-binding</keyword>
<dbReference type="GO" id="GO:0008934">
    <property type="term" value="F:inositol monophosphate 1-phosphatase activity"/>
    <property type="evidence" value="ECO:0007669"/>
    <property type="project" value="InterPro"/>
</dbReference>
<sequence>MIEVAIRAAKAGGETLLQYHAHLRRDQVALKGPNDFVTEADRESERRISEVLRSAFPDHAITGEEGGASAGSAEYRWFIDPLDGTTNFVYGIPFFCVSIGLSRGRDPLLGAVYDPLRDELFAGERGRGATLNDAPLRVSACARLDEALLMTGFPFKQIDCADAYVASFSALLRRSRSIRRCGAAALDLCYVAAGRADGFWEWGLSPWDIAAGAVILSEAGGRITDFRGGDNYTQGDVVATNGRIHEAMVGIVGDAFARLL</sequence>
<evidence type="ECO:0000256" key="2">
    <source>
        <dbReference type="ARBA" id="ARBA00001946"/>
    </source>
</evidence>
<comment type="catalytic activity">
    <reaction evidence="1 8">
        <text>a myo-inositol phosphate + H2O = myo-inositol + phosphate</text>
        <dbReference type="Rhea" id="RHEA:24056"/>
        <dbReference type="ChEBI" id="CHEBI:15377"/>
        <dbReference type="ChEBI" id="CHEBI:17268"/>
        <dbReference type="ChEBI" id="CHEBI:43474"/>
        <dbReference type="ChEBI" id="CHEBI:84139"/>
        <dbReference type="EC" id="3.1.3.25"/>
    </reaction>
</comment>
<keyword evidence="6 7" id="KW-0460">Magnesium</keyword>
<evidence type="ECO:0000256" key="8">
    <source>
        <dbReference type="RuleBase" id="RU364068"/>
    </source>
</evidence>
<dbReference type="PANTHER" id="PTHR20854:SF4">
    <property type="entry name" value="INOSITOL-1-MONOPHOSPHATASE-RELATED"/>
    <property type="match status" value="1"/>
</dbReference>
<dbReference type="InterPro" id="IPR020550">
    <property type="entry name" value="Inositol_monophosphatase_CS"/>
</dbReference>
<gene>
    <name evidence="9" type="ORF">A3F84_11165</name>
</gene>
<comment type="similarity">
    <text evidence="3 8">Belongs to the inositol monophosphatase superfamily.</text>
</comment>
<evidence type="ECO:0000256" key="1">
    <source>
        <dbReference type="ARBA" id="ARBA00001033"/>
    </source>
</evidence>
<dbReference type="GO" id="GO:0046872">
    <property type="term" value="F:metal ion binding"/>
    <property type="evidence" value="ECO:0007669"/>
    <property type="project" value="UniProtKB-KW"/>
</dbReference>
<dbReference type="PROSITE" id="PS00630">
    <property type="entry name" value="IMP_2"/>
    <property type="match status" value="1"/>
</dbReference>
<dbReference type="InterPro" id="IPR020583">
    <property type="entry name" value="Inositol_monoP_metal-BS"/>
</dbReference>
<keyword evidence="5 8" id="KW-0378">Hydrolase</keyword>
<evidence type="ECO:0000256" key="4">
    <source>
        <dbReference type="ARBA" id="ARBA00022723"/>
    </source>
</evidence>
<dbReference type="Pfam" id="PF00459">
    <property type="entry name" value="Inositol_P"/>
    <property type="match status" value="1"/>
</dbReference>
<dbReference type="Proteomes" id="UP000178606">
    <property type="component" value="Unassembled WGS sequence"/>
</dbReference>
<feature type="binding site" evidence="7">
    <location>
        <position position="208"/>
    </location>
    <ligand>
        <name>Mg(2+)</name>
        <dbReference type="ChEBI" id="CHEBI:18420"/>
        <label>1</label>
        <note>catalytic</note>
    </ligand>
</feature>
<evidence type="ECO:0000256" key="6">
    <source>
        <dbReference type="ARBA" id="ARBA00022842"/>
    </source>
</evidence>
<dbReference type="SUPFAM" id="SSF56655">
    <property type="entry name" value="Carbohydrate phosphatase"/>
    <property type="match status" value="1"/>
</dbReference>
<dbReference type="AlphaFoldDB" id="A0A1F6CAB9"/>
<accession>A0A1F6CAB9</accession>
<comment type="cofactor">
    <cofactor evidence="2 7 8">
        <name>Mg(2+)</name>
        <dbReference type="ChEBI" id="CHEBI:18420"/>
    </cofactor>
</comment>
<dbReference type="Gene3D" id="3.30.540.10">
    <property type="entry name" value="Fructose-1,6-Bisphosphatase, subunit A, domain 1"/>
    <property type="match status" value="1"/>
</dbReference>
<dbReference type="GO" id="GO:0007165">
    <property type="term" value="P:signal transduction"/>
    <property type="evidence" value="ECO:0007669"/>
    <property type="project" value="TreeGrafter"/>
</dbReference>
<feature type="binding site" evidence="7">
    <location>
        <position position="83"/>
    </location>
    <ligand>
        <name>Mg(2+)</name>
        <dbReference type="ChEBI" id="CHEBI:18420"/>
        <label>1</label>
        <note>catalytic</note>
    </ligand>
</feature>
<evidence type="ECO:0000313" key="10">
    <source>
        <dbReference type="Proteomes" id="UP000178606"/>
    </source>
</evidence>
<dbReference type="Gene3D" id="3.40.190.80">
    <property type="match status" value="1"/>
</dbReference>
<dbReference type="PROSITE" id="PS00629">
    <property type="entry name" value="IMP_1"/>
    <property type="match status" value="1"/>
</dbReference>
<dbReference type="FunFam" id="3.40.190.80:FF:000020">
    <property type="entry name" value="Fructose-1,6-bisphosphatase/inositol-1-monophosphatase"/>
    <property type="match status" value="1"/>
</dbReference>
<evidence type="ECO:0000313" key="9">
    <source>
        <dbReference type="EMBL" id="OGG46099.1"/>
    </source>
</evidence>
<evidence type="ECO:0000256" key="3">
    <source>
        <dbReference type="ARBA" id="ARBA00009759"/>
    </source>
</evidence>
<dbReference type="InterPro" id="IPR000760">
    <property type="entry name" value="Inositol_monophosphatase-like"/>
</dbReference>
<feature type="binding site" evidence="7">
    <location>
        <position position="80"/>
    </location>
    <ligand>
        <name>Mg(2+)</name>
        <dbReference type="ChEBI" id="CHEBI:18420"/>
        <label>1</label>
        <note>catalytic</note>
    </ligand>
</feature>
<feature type="binding site" evidence="7">
    <location>
        <position position="64"/>
    </location>
    <ligand>
        <name>Mg(2+)</name>
        <dbReference type="ChEBI" id="CHEBI:18420"/>
        <label>1</label>
        <note>catalytic</note>
    </ligand>
</feature>
<dbReference type="EC" id="3.1.3.25" evidence="8"/>
<reference evidence="9 10" key="1">
    <citation type="journal article" date="2016" name="Nat. Commun.">
        <title>Thousands of microbial genomes shed light on interconnected biogeochemical processes in an aquifer system.</title>
        <authorList>
            <person name="Anantharaman K."/>
            <person name="Brown C.T."/>
            <person name="Hug L.A."/>
            <person name="Sharon I."/>
            <person name="Castelle C.J."/>
            <person name="Probst A.J."/>
            <person name="Thomas B.C."/>
            <person name="Singh A."/>
            <person name="Wilkins M.J."/>
            <person name="Karaoz U."/>
            <person name="Brodie E.L."/>
            <person name="Williams K.H."/>
            <person name="Hubbard S.S."/>
            <person name="Banfield J.F."/>
        </authorList>
    </citation>
    <scope>NUCLEOTIDE SEQUENCE [LARGE SCALE GENOMIC DNA]</scope>
    <source>
        <strain evidence="10">RIFCSPLOWO2_12_FULL_64_10</strain>
    </source>
</reference>
<dbReference type="GO" id="GO:0046854">
    <property type="term" value="P:phosphatidylinositol phosphate biosynthetic process"/>
    <property type="evidence" value="ECO:0007669"/>
    <property type="project" value="InterPro"/>
</dbReference>
<dbReference type="PRINTS" id="PR01959">
    <property type="entry name" value="SBIMPHPHTASE"/>
</dbReference>
<dbReference type="PANTHER" id="PTHR20854">
    <property type="entry name" value="INOSITOL MONOPHOSPHATASE"/>
    <property type="match status" value="1"/>
</dbReference>
<dbReference type="EMBL" id="MFKF01000342">
    <property type="protein sequence ID" value="OGG46099.1"/>
    <property type="molecule type" value="Genomic_DNA"/>
</dbReference>
<dbReference type="FunFam" id="3.30.540.10:FF:000003">
    <property type="entry name" value="Inositol-1-monophosphatase"/>
    <property type="match status" value="1"/>
</dbReference>
<dbReference type="GO" id="GO:0006020">
    <property type="term" value="P:inositol metabolic process"/>
    <property type="evidence" value="ECO:0007669"/>
    <property type="project" value="TreeGrafter"/>
</dbReference>
<dbReference type="CDD" id="cd01639">
    <property type="entry name" value="IMPase"/>
    <property type="match status" value="1"/>
</dbReference>
<feature type="binding site" evidence="7">
    <location>
        <position position="82"/>
    </location>
    <ligand>
        <name>Mg(2+)</name>
        <dbReference type="ChEBI" id="CHEBI:18420"/>
        <label>1</label>
        <note>catalytic</note>
    </ligand>
</feature>
<comment type="caution">
    <text evidence="9">The sequence shown here is derived from an EMBL/GenBank/DDBJ whole genome shotgun (WGS) entry which is preliminary data.</text>
</comment>
<evidence type="ECO:0000256" key="5">
    <source>
        <dbReference type="ARBA" id="ARBA00022801"/>
    </source>
</evidence>
<dbReference type="PRINTS" id="PR00377">
    <property type="entry name" value="IMPHPHTASES"/>
</dbReference>
<proteinExistence type="inferred from homology"/>
<evidence type="ECO:0000256" key="7">
    <source>
        <dbReference type="PIRSR" id="PIRSR600760-2"/>
    </source>
</evidence>